<gene>
    <name evidence="1" type="ORF">PV328_001026</name>
</gene>
<accession>A0AA39FWB9</accession>
<evidence type="ECO:0000313" key="1">
    <source>
        <dbReference type="EMBL" id="KAK0176928.1"/>
    </source>
</evidence>
<reference evidence="1" key="1">
    <citation type="journal article" date="2023" name="bioRxiv">
        <title>Scaffold-level genome assemblies of two parasitoid biocontrol wasps reveal the parthenogenesis mechanism and an associated novel virus.</title>
        <authorList>
            <person name="Inwood S."/>
            <person name="Skelly J."/>
            <person name="Guhlin J."/>
            <person name="Harrop T."/>
            <person name="Goldson S."/>
            <person name="Dearden P."/>
        </authorList>
    </citation>
    <scope>NUCLEOTIDE SEQUENCE</scope>
    <source>
        <strain evidence="1">Irish</strain>
        <tissue evidence="1">Whole body</tissue>
    </source>
</reference>
<dbReference type="PANTHER" id="PTHR47326">
    <property type="entry name" value="TRANSPOSABLE ELEMENT TC3 TRANSPOSASE-LIKE PROTEIN"/>
    <property type="match status" value="1"/>
</dbReference>
<dbReference type="InterPro" id="IPR036397">
    <property type="entry name" value="RNaseH_sf"/>
</dbReference>
<sequence length="204" mass="23713">METVYLPVSVFDTALLDHRYHHLPKLKNIIKHHKIAGRRMVLTDLVNACDEYHFSEVKRICYESAFVLNWSSHPMWALCKPLFFISESDSPDKNTSILFETSFPDTARSPDLSLLDFFLWGYLKGKVYHTKPREEELRKRIINACVDIPPRMVESAMENFYLRLCQCQERHLAVSGKDVSNKIDVFLSGESDSEKKNEGLPLKF</sequence>
<proteinExistence type="predicted"/>
<evidence type="ECO:0000313" key="2">
    <source>
        <dbReference type="Proteomes" id="UP001168990"/>
    </source>
</evidence>
<comment type="caution">
    <text evidence="1">The sequence shown here is derived from an EMBL/GenBank/DDBJ whole genome shotgun (WGS) entry which is preliminary data.</text>
</comment>
<protein>
    <submittedName>
        <fullName evidence="1">Uncharacterized protein</fullName>
    </submittedName>
</protein>
<dbReference type="EMBL" id="JAQQBS010000001">
    <property type="protein sequence ID" value="KAK0176928.1"/>
    <property type="molecule type" value="Genomic_DNA"/>
</dbReference>
<dbReference type="Proteomes" id="UP001168990">
    <property type="component" value="Unassembled WGS sequence"/>
</dbReference>
<reference evidence="1" key="2">
    <citation type="submission" date="2023-03" db="EMBL/GenBank/DDBJ databases">
        <authorList>
            <person name="Inwood S.N."/>
            <person name="Skelly J.G."/>
            <person name="Guhlin J."/>
            <person name="Harrop T.W.R."/>
            <person name="Goldson S.G."/>
            <person name="Dearden P.K."/>
        </authorList>
    </citation>
    <scope>NUCLEOTIDE SEQUENCE</scope>
    <source>
        <strain evidence="1">Irish</strain>
        <tissue evidence="1">Whole body</tissue>
    </source>
</reference>
<dbReference type="Gene3D" id="3.30.420.10">
    <property type="entry name" value="Ribonuclease H-like superfamily/Ribonuclease H"/>
    <property type="match status" value="1"/>
</dbReference>
<keyword evidence="2" id="KW-1185">Reference proteome</keyword>
<dbReference type="PANTHER" id="PTHR47326:SF1">
    <property type="entry name" value="HTH PSQ-TYPE DOMAIN-CONTAINING PROTEIN"/>
    <property type="match status" value="1"/>
</dbReference>
<dbReference type="GO" id="GO:0003676">
    <property type="term" value="F:nucleic acid binding"/>
    <property type="evidence" value="ECO:0007669"/>
    <property type="project" value="InterPro"/>
</dbReference>
<name>A0AA39FWB9_9HYME</name>
<dbReference type="AlphaFoldDB" id="A0AA39FWB9"/>
<organism evidence="1 2">
    <name type="scientific">Microctonus aethiopoides</name>
    <dbReference type="NCBI Taxonomy" id="144406"/>
    <lineage>
        <taxon>Eukaryota</taxon>
        <taxon>Metazoa</taxon>
        <taxon>Ecdysozoa</taxon>
        <taxon>Arthropoda</taxon>
        <taxon>Hexapoda</taxon>
        <taxon>Insecta</taxon>
        <taxon>Pterygota</taxon>
        <taxon>Neoptera</taxon>
        <taxon>Endopterygota</taxon>
        <taxon>Hymenoptera</taxon>
        <taxon>Apocrita</taxon>
        <taxon>Ichneumonoidea</taxon>
        <taxon>Braconidae</taxon>
        <taxon>Euphorinae</taxon>
        <taxon>Microctonus</taxon>
    </lineage>
</organism>